<organism evidence="1 2">
    <name type="scientific">Candidatus Shapirobacteria bacterium CG_4_9_14_0_2_um_filter_39_11</name>
    <dbReference type="NCBI Taxonomy" id="1974478"/>
    <lineage>
        <taxon>Bacteria</taxon>
        <taxon>Candidatus Shapironibacteriota</taxon>
    </lineage>
</organism>
<sequence length="79" mass="9237">MTNKTKIQRIRENDMAGRIDLSLVSKYVETQTENLSHLPPGWRYNKTLACLNVAKDRLAEVDTLAQAIIEDETRHRRWL</sequence>
<dbReference type="Proteomes" id="UP000229816">
    <property type="component" value="Unassembled WGS sequence"/>
</dbReference>
<reference evidence="2" key="1">
    <citation type="submission" date="2017-09" db="EMBL/GenBank/DDBJ databases">
        <title>Depth-based differentiation of microbial function through sediment-hosted aquifers and enrichment of novel symbionts in the deep terrestrial subsurface.</title>
        <authorList>
            <person name="Probst A.J."/>
            <person name="Ladd B."/>
            <person name="Jarett J.K."/>
            <person name="Geller-Mcgrath D.E."/>
            <person name="Sieber C.M.K."/>
            <person name="Emerson J.B."/>
            <person name="Anantharaman K."/>
            <person name="Thomas B.C."/>
            <person name="Malmstrom R."/>
            <person name="Stieglmeier M."/>
            <person name="Klingl A."/>
            <person name="Woyke T."/>
            <person name="Ryan C.M."/>
            <person name="Banfield J.F."/>
        </authorList>
    </citation>
    <scope>NUCLEOTIDE SEQUENCE [LARGE SCALE GENOMIC DNA]</scope>
</reference>
<dbReference type="EMBL" id="PFSF01000064">
    <property type="protein sequence ID" value="PJC27936.1"/>
    <property type="molecule type" value="Genomic_DNA"/>
</dbReference>
<dbReference type="AlphaFoldDB" id="A0A2M8ES95"/>
<gene>
    <name evidence="1" type="ORF">CO054_02835</name>
</gene>
<proteinExistence type="predicted"/>
<evidence type="ECO:0000313" key="2">
    <source>
        <dbReference type="Proteomes" id="UP000229816"/>
    </source>
</evidence>
<evidence type="ECO:0000313" key="1">
    <source>
        <dbReference type="EMBL" id="PJC27936.1"/>
    </source>
</evidence>
<accession>A0A2M8ES95</accession>
<comment type="caution">
    <text evidence="1">The sequence shown here is derived from an EMBL/GenBank/DDBJ whole genome shotgun (WGS) entry which is preliminary data.</text>
</comment>
<protein>
    <submittedName>
        <fullName evidence="1">Uncharacterized protein</fullName>
    </submittedName>
</protein>
<name>A0A2M8ES95_9BACT</name>